<proteinExistence type="predicted"/>
<keyword evidence="2" id="KW-0012">Acyltransferase</keyword>
<dbReference type="InterPro" id="IPR056935">
    <property type="entry name" value="Rv0428c-like_C"/>
</dbReference>
<sequence>MTPTTIEPTVPAALIRALEERAFNAWPARQTVFHRGWVFRLSGGHTKRANSVNALLPGAPFDGVREAAAALYARHGLPAVFRLSPLAPAEADQELAEAGYQHFDPSLVLHRPLALGAVGKPDGSTHISTTPSDAWLEGFATANSVPRHHRALHNSMLDHIAHPAAFALQHDAQGQPVGFGLAVLERGAVGLYDLAVAPEHRGGGRGRALVTALLHWAAEAGAASAYLQVRAQNTPALGLYQSMGFKSAYGYHYRVPG</sequence>
<dbReference type="InterPro" id="IPR000182">
    <property type="entry name" value="GNAT_dom"/>
</dbReference>
<reference evidence="4 5" key="1">
    <citation type="submission" date="2017-07" db="EMBL/GenBank/DDBJ databases">
        <title>Acidovorax KNDSW TSA 6 genome sequence and assembly.</title>
        <authorList>
            <person name="Mayilraj S."/>
        </authorList>
    </citation>
    <scope>NUCLEOTIDE SEQUENCE [LARGE SCALE GENOMIC DNA]</scope>
    <source>
        <strain evidence="4 5">KNDSW-TSA6</strain>
    </source>
</reference>
<name>A0A235EJI2_9BURK</name>
<gene>
    <name evidence="4" type="ORF">CBY09_15935</name>
</gene>
<protein>
    <submittedName>
        <fullName evidence="4">GNAT family N-acetyltransferase</fullName>
    </submittedName>
</protein>
<keyword evidence="1 4" id="KW-0808">Transferase</keyword>
<accession>A0A235EJI2</accession>
<comment type="caution">
    <text evidence="4">The sequence shown here is derived from an EMBL/GenBank/DDBJ whole genome shotgun (WGS) entry which is preliminary data.</text>
</comment>
<evidence type="ECO:0000256" key="1">
    <source>
        <dbReference type="ARBA" id="ARBA00022679"/>
    </source>
</evidence>
<evidence type="ECO:0000313" key="4">
    <source>
        <dbReference type="EMBL" id="OYD49151.1"/>
    </source>
</evidence>
<dbReference type="Pfam" id="PF24553">
    <property type="entry name" value="Rv0428c_C"/>
    <property type="match status" value="1"/>
</dbReference>
<evidence type="ECO:0000313" key="5">
    <source>
        <dbReference type="Proteomes" id="UP000215441"/>
    </source>
</evidence>
<dbReference type="EMBL" id="NOIG01000010">
    <property type="protein sequence ID" value="OYD49151.1"/>
    <property type="molecule type" value="Genomic_DNA"/>
</dbReference>
<evidence type="ECO:0000259" key="3">
    <source>
        <dbReference type="PROSITE" id="PS51186"/>
    </source>
</evidence>
<dbReference type="RefSeq" id="WP_094290569.1">
    <property type="nucleotide sequence ID" value="NZ_NOIG01000010.1"/>
</dbReference>
<dbReference type="GO" id="GO:0016747">
    <property type="term" value="F:acyltransferase activity, transferring groups other than amino-acyl groups"/>
    <property type="evidence" value="ECO:0007669"/>
    <property type="project" value="InterPro"/>
</dbReference>
<organism evidence="4 5">
    <name type="scientific">Acidovorax kalamii</name>
    <dbReference type="NCBI Taxonomy" id="2004485"/>
    <lineage>
        <taxon>Bacteria</taxon>
        <taxon>Pseudomonadati</taxon>
        <taxon>Pseudomonadota</taxon>
        <taxon>Betaproteobacteria</taxon>
        <taxon>Burkholderiales</taxon>
        <taxon>Comamonadaceae</taxon>
        <taxon>Acidovorax</taxon>
    </lineage>
</organism>
<dbReference type="InterPro" id="IPR016181">
    <property type="entry name" value="Acyl_CoA_acyltransferase"/>
</dbReference>
<feature type="domain" description="N-acetyltransferase" evidence="3">
    <location>
        <begin position="125"/>
        <end position="257"/>
    </location>
</feature>
<dbReference type="Proteomes" id="UP000215441">
    <property type="component" value="Unassembled WGS sequence"/>
</dbReference>
<dbReference type="PROSITE" id="PS51186">
    <property type="entry name" value="GNAT"/>
    <property type="match status" value="1"/>
</dbReference>
<dbReference type="InterPro" id="IPR050680">
    <property type="entry name" value="YpeA/RimI_acetyltransf"/>
</dbReference>
<dbReference type="CDD" id="cd04301">
    <property type="entry name" value="NAT_SF"/>
    <property type="match status" value="1"/>
</dbReference>
<keyword evidence="5" id="KW-1185">Reference proteome</keyword>
<dbReference type="Gene3D" id="3.40.630.30">
    <property type="match status" value="1"/>
</dbReference>
<dbReference type="OrthoDB" id="9805924at2"/>
<evidence type="ECO:0000256" key="2">
    <source>
        <dbReference type="ARBA" id="ARBA00023315"/>
    </source>
</evidence>
<dbReference type="PANTHER" id="PTHR43420">
    <property type="entry name" value="ACETYLTRANSFERASE"/>
    <property type="match status" value="1"/>
</dbReference>
<dbReference type="PANTHER" id="PTHR43420:SF51">
    <property type="entry name" value="PEPTIDYL-LYSINE N-ACETYLTRANSFERASE YIAC"/>
    <property type="match status" value="1"/>
</dbReference>
<dbReference type="SUPFAM" id="SSF55729">
    <property type="entry name" value="Acyl-CoA N-acyltransferases (Nat)"/>
    <property type="match status" value="1"/>
</dbReference>
<dbReference type="AlphaFoldDB" id="A0A235EJI2"/>